<name>A0AAV5VLI9_9BILA</name>
<evidence type="ECO:0000259" key="1">
    <source>
        <dbReference type="Pfam" id="PF08393"/>
    </source>
</evidence>
<evidence type="ECO:0000313" key="3">
    <source>
        <dbReference type="Proteomes" id="UP001432322"/>
    </source>
</evidence>
<dbReference type="InterPro" id="IPR013602">
    <property type="entry name" value="Dynein_heavy_linker"/>
</dbReference>
<reference evidence="2" key="1">
    <citation type="submission" date="2023-10" db="EMBL/GenBank/DDBJ databases">
        <title>Genome assembly of Pristionchus species.</title>
        <authorList>
            <person name="Yoshida K."/>
            <person name="Sommer R.J."/>
        </authorList>
    </citation>
    <scope>NUCLEOTIDE SEQUENCE</scope>
    <source>
        <strain evidence="2">RS5133</strain>
    </source>
</reference>
<feature type="non-terminal residue" evidence="2">
    <location>
        <position position="1"/>
    </location>
</feature>
<feature type="non-terminal residue" evidence="2">
    <location>
        <position position="197"/>
    </location>
</feature>
<protein>
    <recommendedName>
        <fullName evidence="1">Dynein heavy chain linker domain-containing protein</fullName>
    </recommendedName>
</protein>
<sequence>FSRVGKYWKKIEKSINEETTVLTMLDVAHSNCWIRSASRHLQSILSTLSTLIEEIRVSCPRLALTPSHSILQMMSTCDVQGILSLLLNNCFPLLSTLEETERESIEATTKEGESIEMSGMTSILKDLSLIDFVQLLEKAMNDAILIELTIDRRDFQPGRTASSLNEAIVSTSSPIAVVKTDYGVIASLRGSQKRTGI</sequence>
<feature type="domain" description="Dynein heavy chain linker" evidence="1">
    <location>
        <begin position="1"/>
        <end position="143"/>
    </location>
</feature>
<dbReference type="EMBL" id="BTSY01000003">
    <property type="protein sequence ID" value="GMT19103.1"/>
    <property type="molecule type" value="Genomic_DNA"/>
</dbReference>
<dbReference type="Pfam" id="PF08393">
    <property type="entry name" value="DHC_N2"/>
    <property type="match status" value="1"/>
</dbReference>
<keyword evidence="3" id="KW-1185">Reference proteome</keyword>
<dbReference type="AlphaFoldDB" id="A0AAV5VLI9"/>
<evidence type="ECO:0000313" key="2">
    <source>
        <dbReference type="EMBL" id="GMT19103.1"/>
    </source>
</evidence>
<comment type="caution">
    <text evidence="2">The sequence shown here is derived from an EMBL/GenBank/DDBJ whole genome shotgun (WGS) entry which is preliminary data.</text>
</comment>
<dbReference type="Proteomes" id="UP001432322">
    <property type="component" value="Unassembled WGS sequence"/>
</dbReference>
<organism evidence="2 3">
    <name type="scientific">Pristionchus fissidentatus</name>
    <dbReference type="NCBI Taxonomy" id="1538716"/>
    <lineage>
        <taxon>Eukaryota</taxon>
        <taxon>Metazoa</taxon>
        <taxon>Ecdysozoa</taxon>
        <taxon>Nematoda</taxon>
        <taxon>Chromadorea</taxon>
        <taxon>Rhabditida</taxon>
        <taxon>Rhabditina</taxon>
        <taxon>Diplogasteromorpha</taxon>
        <taxon>Diplogasteroidea</taxon>
        <taxon>Neodiplogasteridae</taxon>
        <taxon>Pristionchus</taxon>
    </lineage>
</organism>
<accession>A0AAV5VLI9</accession>
<proteinExistence type="predicted"/>
<gene>
    <name evidence="2" type="ORF">PFISCL1PPCAC_10400</name>
</gene>